<dbReference type="EMBL" id="LAZR01030785">
    <property type="protein sequence ID" value="KKL55594.1"/>
    <property type="molecule type" value="Genomic_DNA"/>
</dbReference>
<feature type="non-terminal residue" evidence="1">
    <location>
        <position position="1"/>
    </location>
</feature>
<evidence type="ECO:0000313" key="1">
    <source>
        <dbReference type="EMBL" id="KKL55594.1"/>
    </source>
</evidence>
<sequence>TLFMALRNKLLVSATKKQFHDDAGNVEWEKDLTDDGTTYTESEANAP</sequence>
<accession>A0A0F9D219</accession>
<proteinExistence type="predicted"/>
<protein>
    <submittedName>
        <fullName evidence="1">Uncharacterized protein</fullName>
    </submittedName>
</protein>
<name>A0A0F9D219_9ZZZZ</name>
<organism evidence="1">
    <name type="scientific">marine sediment metagenome</name>
    <dbReference type="NCBI Taxonomy" id="412755"/>
    <lineage>
        <taxon>unclassified sequences</taxon>
        <taxon>metagenomes</taxon>
        <taxon>ecological metagenomes</taxon>
    </lineage>
</organism>
<comment type="caution">
    <text evidence="1">The sequence shown here is derived from an EMBL/GenBank/DDBJ whole genome shotgun (WGS) entry which is preliminary data.</text>
</comment>
<dbReference type="AlphaFoldDB" id="A0A0F9D219"/>
<reference evidence="1" key="1">
    <citation type="journal article" date="2015" name="Nature">
        <title>Complex archaea that bridge the gap between prokaryotes and eukaryotes.</title>
        <authorList>
            <person name="Spang A."/>
            <person name="Saw J.H."/>
            <person name="Jorgensen S.L."/>
            <person name="Zaremba-Niedzwiedzka K."/>
            <person name="Martijn J."/>
            <person name="Lind A.E."/>
            <person name="van Eijk R."/>
            <person name="Schleper C."/>
            <person name="Guy L."/>
            <person name="Ettema T.J."/>
        </authorList>
    </citation>
    <scope>NUCLEOTIDE SEQUENCE</scope>
</reference>
<gene>
    <name evidence="1" type="ORF">LCGC14_2253810</name>
</gene>